<evidence type="ECO:0000313" key="1">
    <source>
        <dbReference type="EMBL" id="BAO54020.1"/>
    </source>
</evidence>
<organism evidence="1 2">
    <name type="scientific">Nonlabens marinus S1-08</name>
    <dbReference type="NCBI Taxonomy" id="1454201"/>
    <lineage>
        <taxon>Bacteria</taxon>
        <taxon>Pseudomonadati</taxon>
        <taxon>Bacteroidota</taxon>
        <taxon>Flavobacteriia</taxon>
        <taxon>Flavobacteriales</taxon>
        <taxon>Flavobacteriaceae</taxon>
        <taxon>Nonlabens</taxon>
    </lineage>
</organism>
<evidence type="ECO:0000313" key="2">
    <source>
        <dbReference type="Proteomes" id="UP000031760"/>
    </source>
</evidence>
<dbReference type="EMBL" id="AP014548">
    <property type="protein sequence ID" value="BAO54020.1"/>
    <property type="molecule type" value="Genomic_DNA"/>
</dbReference>
<gene>
    <name evidence="1" type="ORF">NMS_0011</name>
</gene>
<proteinExistence type="predicted"/>
<dbReference type="Proteomes" id="UP000031760">
    <property type="component" value="Chromosome"/>
</dbReference>
<dbReference type="KEGG" id="nmf:NMS_0011"/>
<name>W8VNQ9_9FLAO</name>
<dbReference type="RefSeq" id="WP_262491886.1">
    <property type="nucleotide sequence ID" value="NZ_AP014548.1"/>
</dbReference>
<dbReference type="STRING" id="1454201.NMS_0011"/>
<dbReference type="AlphaFoldDB" id="W8VNQ9"/>
<reference evidence="1 2" key="1">
    <citation type="journal article" date="2014" name="Proc. Natl. Acad. Sci. U.S.A.">
        <title>Functional characterization of flavobacteria rhodopsins reveals a unique class of light-driven chloride pump in bacteria.</title>
        <authorList>
            <person name="Yoshizawa S."/>
            <person name="Kumagai Y."/>
            <person name="Kim H."/>
            <person name="Ogura Y."/>
            <person name="Hayashi T."/>
            <person name="Iwasaki W."/>
            <person name="DeLong E.F."/>
            <person name="Kogure K."/>
        </authorList>
    </citation>
    <scope>NUCLEOTIDE SEQUENCE [LARGE SCALE GENOMIC DNA]</scope>
    <source>
        <strain evidence="1 2">S1-08</strain>
    </source>
</reference>
<keyword evidence="2" id="KW-1185">Reference proteome</keyword>
<sequence>MAALLTIACSAVDVVFAFAKANYLQLHKITIEFKEASAYGKEE</sequence>
<accession>W8VNQ9</accession>
<protein>
    <submittedName>
        <fullName evidence="1">Uncharacterized protein</fullName>
    </submittedName>
</protein>
<dbReference type="HOGENOM" id="CLU_3236764_0_0_10"/>